<evidence type="ECO:0000313" key="3">
    <source>
        <dbReference type="Proteomes" id="UP000706124"/>
    </source>
</evidence>
<dbReference type="AlphaFoldDB" id="A0A9P7M7C0"/>
<keyword evidence="3" id="KW-1185">Reference proteome</keyword>
<feature type="signal peptide" evidence="1">
    <location>
        <begin position="1"/>
        <end position="16"/>
    </location>
</feature>
<sequence length="121" mass="13962">MRFITAMFPLFGTVASVPRLDMSCFCNSLTPGTDWVYNWELTKYTCKHNYQGYANYDTGSGQCIPNRSRLDFDQFQNNCLQAGTVDGYCRYKEDDTVDTSLKLFVHYASATCRKPDPYGRW</sequence>
<accession>A0A9P7M7C0</accession>
<comment type="caution">
    <text evidence="2">The sequence shown here is derived from an EMBL/GenBank/DDBJ whole genome shotgun (WGS) entry which is preliminary data.</text>
</comment>
<protein>
    <recommendedName>
        <fullName evidence="4">Cyanovirin-N domain-containing protein</fullName>
    </recommendedName>
</protein>
<gene>
    <name evidence="2" type="ORF">E4U60_006002</name>
</gene>
<dbReference type="OrthoDB" id="4943638at2759"/>
<dbReference type="EMBL" id="SRPO01000555">
    <property type="protein sequence ID" value="KAG5931558.1"/>
    <property type="molecule type" value="Genomic_DNA"/>
</dbReference>
<evidence type="ECO:0000313" key="2">
    <source>
        <dbReference type="EMBL" id="KAG5931558.1"/>
    </source>
</evidence>
<dbReference type="Proteomes" id="UP000706124">
    <property type="component" value="Unassembled WGS sequence"/>
</dbReference>
<evidence type="ECO:0000256" key="1">
    <source>
        <dbReference type="SAM" id="SignalP"/>
    </source>
</evidence>
<evidence type="ECO:0008006" key="4">
    <source>
        <dbReference type="Google" id="ProtNLM"/>
    </source>
</evidence>
<organism evidence="2 3">
    <name type="scientific">Claviceps pazoutovae</name>
    <dbReference type="NCBI Taxonomy" id="1649127"/>
    <lineage>
        <taxon>Eukaryota</taxon>
        <taxon>Fungi</taxon>
        <taxon>Dikarya</taxon>
        <taxon>Ascomycota</taxon>
        <taxon>Pezizomycotina</taxon>
        <taxon>Sordariomycetes</taxon>
        <taxon>Hypocreomycetidae</taxon>
        <taxon>Hypocreales</taxon>
        <taxon>Clavicipitaceae</taxon>
        <taxon>Claviceps</taxon>
    </lineage>
</organism>
<name>A0A9P7M7C0_9HYPO</name>
<keyword evidence="1" id="KW-0732">Signal</keyword>
<reference evidence="2 3" key="1">
    <citation type="journal article" date="2020" name="bioRxiv">
        <title>Whole genome comparisons of ergot fungi reveals the divergence and evolution of species within the genus Claviceps are the result of varying mechanisms driving genome evolution and host range expansion.</title>
        <authorList>
            <person name="Wyka S.A."/>
            <person name="Mondo S.J."/>
            <person name="Liu M."/>
            <person name="Dettman J."/>
            <person name="Nalam V."/>
            <person name="Broders K.D."/>
        </authorList>
    </citation>
    <scope>NUCLEOTIDE SEQUENCE [LARGE SCALE GENOMIC DNA]</scope>
    <source>
        <strain evidence="2 3">CCC 1485</strain>
    </source>
</reference>
<proteinExistence type="predicted"/>
<feature type="chain" id="PRO_5040269159" description="Cyanovirin-N domain-containing protein" evidence="1">
    <location>
        <begin position="17"/>
        <end position="121"/>
    </location>
</feature>